<protein>
    <submittedName>
        <fullName evidence="1">Uncharacterized protein</fullName>
    </submittedName>
</protein>
<dbReference type="InterPro" id="IPR049762">
    <property type="entry name" value="PoNe_dom"/>
</dbReference>
<dbReference type="RefSeq" id="WP_265615742.1">
    <property type="nucleotide sequence ID" value="NZ_JAPFRD010000002.1"/>
</dbReference>
<keyword evidence="2" id="KW-1185">Reference proteome</keyword>
<gene>
    <name evidence="1" type="ORF">OPS25_00810</name>
</gene>
<dbReference type="CDD" id="cd20739">
    <property type="entry name" value="PoNe_DUF637"/>
    <property type="match status" value="1"/>
</dbReference>
<reference evidence="1" key="1">
    <citation type="submission" date="2022-11" db="EMBL/GenBank/DDBJ databases">
        <title>Alteromonas sp. nov., isolated from sea water of the Qingdao.</title>
        <authorList>
            <person name="Wang Q."/>
        </authorList>
    </citation>
    <scope>NUCLEOTIDE SEQUENCE</scope>
    <source>
        <strain evidence="1">ASW11-7</strain>
    </source>
</reference>
<evidence type="ECO:0000313" key="2">
    <source>
        <dbReference type="Proteomes" id="UP001142810"/>
    </source>
</evidence>
<proteinExistence type="predicted"/>
<comment type="caution">
    <text evidence="1">The sequence shown here is derived from an EMBL/GenBank/DDBJ whole genome shotgun (WGS) entry which is preliminary data.</text>
</comment>
<sequence length="194" mass="22071">MSLQEIYQKRLEIYNEKQRLKVSTNSADQEKYRELHQQHKDLSEAEGLLIARETAKAEYPNGEIIQPDWGDRSKANNIDLIVRYVDETGTTKYVVIEAKGGNSGLGKRLTIGKTQYVQQGTQEYHTSLVTDMIAKEERLGLESLTPDMRNALHWLKNNNVQFRSISDARYDAHENLATVNDSYFGIKTPPPNGG</sequence>
<evidence type="ECO:0000313" key="1">
    <source>
        <dbReference type="EMBL" id="MCW8107042.1"/>
    </source>
</evidence>
<name>A0ABT3P2R4_9ALTE</name>
<accession>A0ABT3P2R4</accession>
<organism evidence="1 2">
    <name type="scientific">Alteromonas aquimaris</name>
    <dbReference type="NCBI Taxonomy" id="2998417"/>
    <lineage>
        <taxon>Bacteria</taxon>
        <taxon>Pseudomonadati</taxon>
        <taxon>Pseudomonadota</taxon>
        <taxon>Gammaproteobacteria</taxon>
        <taxon>Alteromonadales</taxon>
        <taxon>Alteromonadaceae</taxon>
        <taxon>Alteromonas/Salinimonas group</taxon>
        <taxon>Alteromonas</taxon>
    </lineage>
</organism>
<dbReference type="EMBL" id="JAPFRD010000002">
    <property type="protein sequence ID" value="MCW8107042.1"/>
    <property type="molecule type" value="Genomic_DNA"/>
</dbReference>
<dbReference type="Proteomes" id="UP001142810">
    <property type="component" value="Unassembled WGS sequence"/>
</dbReference>